<dbReference type="PANTHER" id="PTHR44259:SF114">
    <property type="entry name" value="OS06G0707300 PROTEIN"/>
    <property type="match status" value="1"/>
</dbReference>
<dbReference type="Proteomes" id="UP000541444">
    <property type="component" value="Unassembled WGS sequence"/>
</dbReference>
<protein>
    <recommendedName>
        <fullName evidence="1">KIB1-4 beta-propeller domain-containing protein</fullName>
    </recommendedName>
</protein>
<sequence length="74" mass="8512">MEYYCIQKVVFSSSPSGGDYIAMTIAGEFCKLAYCRAGDKKWAVFLENKRYNYEDMIYFKGQFYAINMGGTVEV</sequence>
<evidence type="ECO:0000313" key="3">
    <source>
        <dbReference type="Proteomes" id="UP000541444"/>
    </source>
</evidence>
<comment type="caution">
    <text evidence="2">The sequence shown here is derived from an EMBL/GenBank/DDBJ whole genome shotgun (WGS) entry which is preliminary data.</text>
</comment>
<organism evidence="2 3">
    <name type="scientific">Kingdonia uniflora</name>
    <dbReference type="NCBI Taxonomy" id="39325"/>
    <lineage>
        <taxon>Eukaryota</taxon>
        <taxon>Viridiplantae</taxon>
        <taxon>Streptophyta</taxon>
        <taxon>Embryophyta</taxon>
        <taxon>Tracheophyta</taxon>
        <taxon>Spermatophyta</taxon>
        <taxon>Magnoliopsida</taxon>
        <taxon>Ranunculales</taxon>
        <taxon>Circaeasteraceae</taxon>
        <taxon>Kingdonia</taxon>
    </lineage>
</organism>
<proteinExistence type="predicted"/>
<name>A0A7J7KZ97_9MAGN</name>
<dbReference type="InterPro" id="IPR005174">
    <property type="entry name" value="KIB1-4_b-propeller"/>
</dbReference>
<gene>
    <name evidence="2" type="ORF">GIB67_028228</name>
</gene>
<dbReference type="InterPro" id="IPR050942">
    <property type="entry name" value="F-box_BR-signaling"/>
</dbReference>
<reference evidence="2 3" key="1">
    <citation type="journal article" date="2020" name="IScience">
        <title>Genome Sequencing of the Endangered Kingdonia uniflora (Circaeasteraceae, Ranunculales) Reveals Potential Mechanisms of Evolutionary Specialization.</title>
        <authorList>
            <person name="Sun Y."/>
            <person name="Deng T."/>
            <person name="Zhang A."/>
            <person name="Moore M.J."/>
            <person name="Landis J.B."/>
            <person name="Lin N."/>
            <person name="Zhang H."/>
            <person name="Zhang X."/>
            <person name="Huang J."/>
            <person name="Zhang X."/>
            <person name="Sun H."/>
            <person name="Wang H."/>
        </authorList>
    </citation>
    <scope>NUCLEOTIDE SEQUENCE [LARGE SCALE GENOMIC DNA]</scope>
    <source>
        <strain evidence="2">TB1705</strain>
        <tissue evidence="2">Leaf</tissue>
    </source>
</reference>
<feature type="domain" description="KIB1-4 beta-propeller" evidence="1">
    <location>
        <begin position="2"/>
        <end position="73"/>
    </location>
</feature>
<dbReference type="AlphaFoldDB" id="A0A7J7KZ97"/>
<evidence type="ECO:0000313" key="2">
    <source>
        <dbReference type="EMBL" id="KAF6135657.1"/>
    </source>
</evidence>
<evidence type="ECO:0000259" key="1">
    <source>
        <dbReference type="Pfam" id="PF03478"/>
    </source>
</evidence>
<dbReference type="PANTHER" id="PTHR44259">
    <property type="entry name" value="OS07G0183000 PROTEIN-RELATED"/>
    <property type="match status" value="1"/>
</dbReference>
<dbReference type="Pfam" id="PF03478">
    <property type="entry name" value="Beta-prop_KIB1-4"/>
    <property type="match status" value="1"/>
</dbReference>
<dbReference type="EMBL" id="JACGCM010002781">
    <property type="protein sequence ID" value="KAF6135657.1"/>
    <property type="molecule type" value="Genomic_DNA"/>
</dbReference>
<accession>A0A7J7KZ97</accession>
<dbReference type="OrthoDB" id="642536at2759"/>
<keyword evidence="3" id="KW-1185">Reference proteome</keyword>